<protein>
    <submittedName>
        <fullName evidence="5">TetR/AcrR family transcriptional regulator</fullName>
    </submittedName>
</protein>
<comment type="caution">
    <text evidence="5">The sequence shown here is derived from an EMBL/GenBank/DDBJ whole genome shotgun (WGS) entry which is preliminary data.</text>
</comment>
<dbReference type="RefSeq" id="WP_265995928.1">
    <property type="nucleotide sequence ID" value="NZ_JAPJDN010000004.1"/>
</dbReference>
<feature type="domain" description="HTH tetR-type" evidence="4">
    <location>
        <begin position="22"/>
        <end position="82"/>
    </location>
</feature>
<organism evidence="5 6">
    <name type="scientific">Mycobacterium pinniadriaticum</name>
    <dbReference type="NCBI Taxonomy" id="2994102"/>
    <lineage>
        <taxon>Bacteria</taxon>
        <taxon>Bacillati</taxon>
        <taxon>Actinomycetota</taxon>
        <taxon>Actinomycetes</taxon>
        <taxon>Mycobacteriales</taxon>
        <taxon>Mycobacteriaceae</taxon>
        <taxon>Mycobacterium</taxon>
    </lineage>
</organism>
<dbReference type="EMBL" id="JAPJDO010000004">
    <property type="protein sequence ID" value="MCX2936334.1"/>
    <property type="molecule type" value="Genomic_DNA"/>
</dbReference>
<dbReference type="Proteomes" id="UP001300745">
    <property type="component" value="Unassembled WGS sequence"/>
</dbReference>
<reference evidence="5 6" key="1">
    <citation type="submission" date="2022-11" db="EMBL/GenBank/DDBJ databases">
        <title>Mycobacterium sp. nov.</title>
        <authorList>
            <person name="Papic B."/>
            <person name="Spicic S."/>
            <person name="Duvnjak S."/>
        </authorList>
    </citation>
    <scope>NUCLEOTIDE SEQUENCE [LARGE SCALE GENOMIC DNA]</scope>
    <source>
        <strain evidence="5 6">CVI_P4</strain>
    </source>
</reference>
<dbReference type="SUPFAM" id="SSF46689">
    <property type="entry name" value="Homeodomain-like"/>
    <property type="match status" value="1"/>
</dbReference>
<dbReference type="Pfam" id="PF00440">
    <property type="entry name" value="TetR_N"/>
    <property type="match status" value="1"/>
</dbReference>
<evidence type="ECO:0000259" key="4">
    <source>
        <dbReference type="PROSITE" id="PS50977"/>
    </source>
</evidence>
<dbReference type="InterPro" id="IPR001647">
    <property type="entry name" value="HTH_TetR"/>
</dbReference>
<dbReference type="InterPro" id="IPR009057">
    <property type="entry name" value="Homeodomain-like_sf"/>
</dbReference>
<dbReference type="PANTHER" id="PTHR43479:SF11">
    <property type="entry name" value="ACREF_ENVCD OPERON REPRESSOR-RELATED"/>
    <property type="match status" value="1"/>
</dbReference>
<dbReference type="Pfam" id="PF21306">
    <property type="entry name" value="TetR_C_40"/>
    <property type="match status" value="1"/>
</dbReference>
<gene>
    <name evidence="5" type="ORF">ORI27_06475</name>
</gene>
<feature type="DNA-binding region" description="H-T-H motif" evidence="2">
    <location>
        <begin position="45"/>
        <end position="64"/>
    </location>
</feature>
<dbReference type="PRINTS" id="PR00455">
    <property type="entry name" value="HTHTETR"/>
</dbReference>
<evidence type="ECO:0000313" key="6">
    <source>
        <dbReference type="Proteomes" id="UP001300745"/>
    </source>
</evidence>
<evidence type="ECO:0000313" key="5">
    <source>
        <dbReference type="EMBL" id="MCX2936334.1"/>
    </source>
</evidence>
<evidence type="ECO:0000256" key="2">
    <source>
        <dbReference type="PROSITE-ProRule" id="PRU00335"/>
    </source>
</evidence>
<sequence>MLNNHGVPTTEKPATRTERQRERTRRQLLDAGRTLIAAKGVPGLRIQEITEQADIALGSFYNYFPSKEEFLEAIITESLSDLASATISNVDDATDPAEVVALANLRVIRLAYAEPDFARLIVNIGHSEALFGAAVHPHARVAVERGIASGRFDVADVEVLLTTVIGGAFALIREILDGRHGDHAERAFARLVLAALGLSAAEAKAVVTKVAKLERS</sequence>
<feature type="region of interest" description="Disordered" evidence="3">
    <location>
        <begin position="1"/>
        <end position="23"/>
    </location>
</feature>
<accession>A0ABT3S9Y9</accession>
<feature type="compositionally biased region" description="Basic and acidic residues" evidence="3">
    <location>
        <begin position="13"/>
        <end position="23"/>
    </location>
</feature>
<dbReference type="InterPro" id="IPR050624">
    <property type="entry name" value="HTH-type_Tx_Regulator"/>
</dbReference>
<evidence type="ECO:0000256" key="3">
    <source>
        <dbReference type="SAM" id="MobiDB-lite"/>
    </source>
</evidence>
<keyword evidence="6" id="KW-1185">Reference proteome</keyword>
<proteinExistence type="predicted"/>
<keyword evidence="1 2" id="KW-0238">DNA-binding</keyword>
<dbReference type="Gene3D" id="1.10.357.10">
    <property type="entry name" value="Tetracycline Repressor, domain 2"/>
    <property type="match status" value="1"/>
</dbReference>
<dbReference type="PROSITE" id="PS50977">
    <property type="entry name" value="HTH_TETR_2"/>
    <property type="match status" value="1"/>
</dbReference>
<dbReference type="PANTHER" id="PTHR43479">
    <property type="entry name" value="ACREF/ENVCD OPERON REPRESSOR-RELATED"/>
    <property type="match status" value="1"/>
</dbReference>
<evidence type="ECO:0000256" key="1">
    <source>
        <dbReference type="ARBA" id="ARBA00023125"/>
    </source>
</evidence>
<name>A0ABT3S9Y9_9MYCO</name>
<dbReference type="InterPro" id="IPR049513">
    <property type="entry name" value="TetR_C_40"/>
</dbReference>